<organism evidence="1 2">
    <name type="scientific">Mycobacteroides abscessus subsp. abscessus</name>
    <dbReference type="NCBI Taxonomy" id="1185650"/>
    <lineage>
        <taxon>Bacteria</taxon>
        <taxon>Bacillati</taxon>
        <taxon>Actinomycetota</taxon>
        <taxon>Actinomycetes</taxon>
        <taxon>Mycobacteriales</taxon>
        <taxon>Mycobacteriaceae</taxon>
        <taxon>Mycobacteroides</taxon>
        <taxon>Mycobacteroides abscessus</taxon>
    </lineage>
</organism>
<evidence type="ECO:0000313" key="1">
    <source>
        <dbReference type="EMBL" id="SIB23800.1"/>
    </source>
</evidence>
<dbReference type="AlphaFoldDB" id="A0AB38D137"/>
<comment type="caution">
    <text evidence="1">The sequence shown here is derived from an EMBL/GenBank/DDBJ whole genome shotgun (WGS) entry which is preliminary data.</text>
</comment>
<dbReference type="RefSeq" id="WP_207550939.1">
    <property type="nucleotide sequence ID" value="NZ_FRZT01000017.1"/>
</dbReference>
<gene>
    <name evidence="1" type="ORF">SAMEA2070301_03338</name>
</gene>
<protein>
    <submittedName>
        <fullName evidence="1">Uncharacterized protein</fullName>
    </submittedName>
</protein>
<sequence>MSEFDDESNIMVSELRIIKYIDGDGDLHVVDLSQAAGGDELEEPEYLSLIEWARAYILADSVMSIIASRTEGYGDDE</sequence>
<name>A0AB38D137_9MYCO</name>
<proteinExistence type="predicted"/>
<dbReference type="EMBL" id="FSHM01000004">
    <property type="protein sequence ID" value="SIB23800.1"/>
    <property type="molecule type" value="Genomic_DNA"/>
</dbReference>
<evidence type="ECO:0000313" key="2">
    <source>
        <dbReference type="Proteomes" id="UP000185210"/>
    </source>
</evidence>
<accession>A0AB38D137</accession>
<reference evidence="1 2" key="1">
    <citation type="submission" date="2016-11" db="EMBL/GenBank/DDBJ databases">
        <authorList>
            <consortium name="Pathogen Informatics"/>
        </authorList>
    </citation>
    <scope>NUCLEOTIDE SEQUENCE [LARGE SCALE GENOMIC DNA]</scope>
    <source>
        <strain evidence="1 2">104</strain>
    </source>
</reference>
<dbReference type="Proteomes" id="UP000185210">
    <property type="component" value="Unassembled WGS sequence"/>
</dbReference>